<dbReference type="Pfam" id="PF01554">
    <property type="entry name" value="MatE"/>
    <property type="match status" value="2"/>
</dbReference>
<dbReference type="AlphaFoldDB" id="A0A1D1YLM2"/>
<dbReference type="InterPro" id="IPR002528">
    <property type="entry name" value="MATE_fam"/>
</dbReference>
<keyword evidence="5 6" id="KW-0472">Membrane</keyword>
<feature type="transmembrane region" description="Helical" evidence="6">
    <location>
        <begin position="457"/>
        <end position="480"/>
    </location>
</feature>
<dbReference type="EMBL" id="GDJX01012416">
    <property type="protein sequence ID" value="JAT55520.1"/>
    <property type="molecule type" value="Transcribed_RNA"/>
</dbReference>
<dbReference type="GO" id="GO:0015297">
    <property type="term" value="F:antiporter activity"/>
    <property type="evidence" value="ECO:0007669"/>
    <property type="project" value="InterPro"/>
</dbReference>
<evidence type="ECO:0000256" key="2">
    <source>
        <dbReference type="ARBA" id="ARBA00010199"/>
    </source>
</evidence>
<evidence type="ECO:0000256" key="1">
    <source>
        <dbReference type="ARBA" id="ARBA00004141"/>
    </source>
</evidence>
<feature type="transmembrane region" description="Helical" evidence="6">
    <location>
        <begin position="175"/>
        <end position="193"/>
    </location>
</feature>
<evidence type="ECO:0000256" key="4">
    <source>
        <dbReference type="ARBA" id="ARBA00022989"/>
    </source>
</evidence>
<dbReference type="NCBIfam" id="TIGR00797">
    <property type="entry name" value="matE"/>
    <property type="match status" value="1"/>
</dbReference>
<dbReference type="GO" id="GO:1990961">
    <property type="term" value="P:xenobiotic detoxification by transmembrane export across the plasma membrane"/>
    <property type="evidence" value="ECO:0007669"/>
    <property type="project" value="InterPro"/>
</dbReference>
<comment type="subcellular location">
    <subcellularLocation>
        <location evidence="1">Membrane</location>
        <topology evidence="1">Multi-pass membrane protein</topology>
    </subcellularLocation>
</comment>
<feature type="transmembrane region" description="Helical" evidence="6">
    <location>
        <begin position="137"/>
        <end position="155"/>
    </location>
</feature>
<name>A0A1D1YLM2_9ARAE</name>
<gene>
    <name evidence="9" type="primary">DTXL3_3</name>
    <name evidence="10" type="synonym">DTXL3_2</name>
    <name evidence="8" type="synonym">DTXL3_6</name>
    <name evidence="8" type="ORF">g.113395</name>
    <name evidence="10" type="ORF">g.113398</name>
    <name evidence="9" type="ORF">g.113400</name>
</gene>
<evidence type="ECO:0000256" key="7">
    <source>
        <dbReference type="SAM" id="MobiDB-lite"/>
    </source>
</evidence>
<sequence length="504" mass="53860">MRGREKMDAEDPVPGLRAPLISTSGESRGAHAGGGGRGGEEGGGRGGEVLAEVQRQLWLAGPLMSVNLLQYSLNVISVMFVGHLGELALAGASMATSFAGVTGFSLLLGMGSAMDTFCGQAFGARQYHMLGVHMQRAMFVLTLVSIPLAFIWAYTGDILMALGQDPEISREAGLYARWMIPSLFAYGLLQCHVRFLQTQSVVFPMMLSSGITALLHVVTCWILVFKSGLGNKGAALANCISYWINVSILAIYVRISPSCKKTWTGFSKEALHDIFSFIKLAVPSAVMVCLEFWSFEFLVLLSGLLPNPTLETSVLSISLNSSALIFMVPLGLGNAVSTRVSNELGAGHPQAARLAVYAVVFMAIVEGLLVALVTVLVRGSWGYLYSSEEEVVKYVAIMLPVLAVSNFLDGIQCVLSGTVRGCGRQKIGALVNLGAYYIVGIPSAVLLAFLLHIGGKGLWMGIICGLVAQDLLLISITVCTDWDKEAEKSKDRVYSASIPVDMVS</sequence>
<feature type="region of interest" description="Disordered" evidence="7">
    <location>
        <begin position="1"/>
        <end position="46"/>
    </location>
</feature>
<evidence type="ECO:0000256" key="6">
    <source>
        <dbReference type="RuleBase" id="RU004914"/>
    </source>
</evidence>
<feature type="transmembrane region" description="Helical" evidence="6">
    <location>
        <begin position="313"/>
        <end position="333"/>
    </location>
</feature>
<dbReference type="InterPro" id="IPR045069">
    <property type="entry name" value="MATE_euk"/>
</dbReference>
<feature type="transmembrane region" description="Helical" evidence="6">
    <location>
        <begin position="397"/>
        <end position="415"/>
    </location>
</feature>
<dbReference type="PANTHER" id="PTHR11206">
    <property type="entry name" value="MULTIDRUG RESISTANCE PROTEIN"/>
    <property type="match status" value="1"/>
</dbReference>
<evidence type="ECO:0000313" key="8">
    <source>
        <dbReference type="EMBL" id="JAT52402.1"/>
    </source>
</evidence>
<reference evidence="9" key="1">
    <citation type="submission" date="2015-07" db="EMBL/GenBank/DDBJ databases">
        <title>Transcriptome Assembly of Anthurium amnicola.</title>
        <authorList>
            <person name="Suzuki J."/>
        </authorList>
    </citation>
    <scope>NUCLEOTIDE SEQUENCE</scope>
</reference>
<feature type="transmembrane region" description="Helical" evidence="6">
    <location>
        <begin position="235"/>
        <end position="253"/>
    </location>
</feature>
<feature type="transmembrane region" description="Helical" evidence="6">
    <location>
        <begin position="354"/>
        <end position="377"/>
    </location>
</feature>
<keyword evidence="4 6" id="KW-1133">Transmembrane helix</keyword>
<feature type="transmembrane region" description="Helical" evidence="6">
    <location>
        <begin position="57"/>
        <end position="81"/>
    </location>
</feature>
<dbReference type="EMBL" id="GDJX01005578">
    <property type="protein sequence ID" value="JAT62358.1"/>
    <property type="molecule type" value="Transcribed_RNA"/>
</dbReference>
<organism evidence="9">
    <name type="scientific">Anthurium amnicola</name>
    <dbReference type="NCBI Taxonomy" id="1678845"/>
    <lineage>
        <taxon>Eukaryota</taxon>
        <taxon>Viridiplantae</taxon>
        <taxon>Streptophyta</taxon>
        <taxon>Embryophyta</taxon>
        <taxon>Tracheophyta</taxon>
        <taxon>Spermatophyta</taxon>
        <taxon>Magnoliopsida</taxon>
        <taxon>Liliopsida</taxon>
        <taxon>Araceae</taxon>
        <taxon>Pothoideae</taxon>
        <taxon>Potheae</taxon>
        <taxon>Anthurium</taxon>
    </lineage>
</organism>
<feature type="transmembrane region" description="Helical" evidence="6">
    <location>
        <begin position="427"/>
        <end position="451"/>
    </location>
</feature>
<evidence type="ECO:0000313" key="9">
    <source>
        <dbReference type="EMBL" id="JAT55520.1"/>
    </source>
</evidence>
<feature type="transmembrane region" description="Helical" evidence="6">
    <location>
        <begin position="87"/>
        <end position="108"/>
    </location>
</feature>
<evidence type="ECO:0000256" key="5">
    <source>
        <dbReference type="ARBA" id="ARBA00023136"/>
    </source>
</evidence>
<dbReference type="EMBL" id="GDJX01015534">
    <property type="protein sequence ID" value="JAT52402.1"/>
    <property type="molecule type" value="Transcribed_RNA"/>
</dbReference>
<dbReference type="CDD" id="cd13132">
    <property type="entry name" value="MATE_eukaryotic"/>
    <property type="match status" value="1"/>
</dbReference>
<accession>A0A1D1YLM2</accession>
<evidence type="ECO:0000313" key="10">
    <source>
        <dbReference type="EMBL" id="JAT62358.1"/>
    </source>
</evidence>
<dbReference type="GO" id="GO:0016020">
    <property type="term" value="C:membrane"/>
    <property type="evidence" value="ECO:0007669"/>
    <property type="project" value="UniProtKB-SubCell"/>
</dbReference>
<feature type="transmembrane region" description="Helical" evidence="6">
    <location>
        <begin position="205"/>
        <end position="229"/>
    </location>
</feature>
<proteinExistence type="inferred from homology"/>
<feature type="transmembrane region" description="Helical" evidence="6">
    <location>
        <begin position="274"/>
        <end position="293"/>
    </location>
</feature>
<dbReference type="GO" id="GO:0042910">
    <property type="term" value="F:xenobiotic transmembrane transporter activity"/>
    <property type="evidence" value="ECO:0007669"/>
    <property type="project" value="InterPro"/>
</dbReference>
<comment type="similarity">
    <text evidence="2 6">Belongs to the multi antimicrobial extrusion (MATE) (TC 2.A.66.1) family.</text>
</comment>
<evidence type="ECO:0000256" key="3">
    <source>
        <dbReference type="ARBA" id="ARBA00022692"/>
    </source>
</evidence>
<keyword evidence="3 6" id="KW-0812">Transmembrane</keyword>
<protein>
    <recommendedName>
        <fullName evidence="6">Protein DETOXIFICATION</fullName>
    </recommendedName>
    <alternativeName>
        <fullName evidence="6">Multidrug and toxic compound extrusion protein</fullName>
    </alternativeName>
</protein>